<dbReference type="SUPFAM" id="SSF52540">
    <property type="entry name" value="P-loop containing nucleoside triphosphate hydrolases"/>
    <property type="match status" value="1"/>
</dbReference>
<evidence type="ECO:0000313" key="10">
    <source>
        <dbReference type="WormBase" id="SRAE_1000168200"/>
    </source>
</evidence>
<dbReference type="GO" id="GO:0016787">
    <property type="term" value="F:hydrolase activity"/>
    <property type="evidence" value="ECO:0007669"/>
    <property type="project" value="UniProtKB-KW"/>
</dbReference>
<organism evidence="7">
    <name type="scientific">Strongyloides ratti</name>
    <name type="common">Parasitic roundworm</name>
    <dbReference type="NCBI Taxonomy" id="34506"/>
    <lineage>
        <taxon>Eukaryota</taxon>
        <taxon>Metazoa</taxon>
        <taxon>Ecdysozoa</taxon>
        <taxon>Nematoda</taxon>
        <taxon>Chromadorea</taxon>
        <taxon>Rhabditida</taxon>
        <taxon>Tylenchina</taxon>
        <taxon>Panagrolaimomorpha</taxon>
        <taxon>Strongyloidoidea</taxon>
        <taxon>Strongyloididae</taxon>
        <taxon>Strongyloides</taxon>
    </lineage>
</organism>
<dbReference type="Proteomes" id="UP000035682">
    <property type="component" value="Unplaced"/>
</dbReference>
<evidence type="ECO:0000256" key="4">
    <source>
        <dbReference type="ARBA" id="ARBA00022840"/>
    </source>
</evidence>
<reference evidence="9" key="2">
    <citation type="submission" date="2020-12" db="UniProtKB">
        <authorList>
            <consortium name="WormBaseParasite"/>
        </authorList>
    </citation>
    <scope>IDENTIFICATION</scope>
</reference>
<dbReference type="STRING" id="34506.A0A090L0V4"/>
<proteinExistence type="predicted"/>
<dbReference type="Gene3D" id="3.40.50.300">
    <property type="entry name" value="P-loop containing nucleotide triphosphate hydrolases"/>
    <property type="match status" value="2"/>
</dbReference>
<dbReference type="GO" id="GO:0005694">
    <property type="term" value="C:chromosome"/>
    <property type="evidence" value="ECO:0007669"/>
    <property type="project" value="UniProtKB-ARBA"/>
</dbReference>
<dbReference type="WBParaSite" id="SRAE_1000168200.1">
    <property type="protein sequence ID" value="SRAE_1000168200.1"/>
    <property type="gene ID" value="WBGene00258290"/>
</dbReference>
<dbReference type="GO" id="GO:0005524">
    <property type="term" value="F:ATP binding"/>
    <property type="evidence" value="ECO:0007669"/>
    <property type="project" value="UniProtKB-KW"/>
</dbReference>
<dbReference type="AlphaFoldDB" id="A0A090L0V4"/>
<dbReference type="GeneID" id="36375785"/>
<dbReference type="OMA" id="WALNDIR"/>
<protein>
    <submittedName>
        <fullName evidence="7 9">DNA-binding protein SMUBP-2</fullName>
    </submittedName>
</protein>
<dbReference type="PANTHER" id="PTHR10887:SF495">
    <property type="entry name" value="HELICASE SENATAXIN ISOFORM X1-RELATED"/>
    <property type="match status" value="1"/>
</dbReference>
<dbReference type="CDD" id="cd18808">
    <property type="entry name" value="SF1_C_Upf1"/>
    <property type="match status" value="1"/>
</dbReference>
<evidence type="ECO:0000313" key="7">
    <source>
        <dbReference type="EMBL" id="CEF63420.1"/>
    </source>
</evidence>
<dbReference type="EMBL" id="LN609528">
    <property type="protein sequence ID" value="CEF63420.1"/>
    <property type="molecule type" value="Genomic_DNA"/>
</dbReference>
<dbReference type="Pfam" id="PF13086">
    <property type="entry name" value="AAA_11"/>
    <property type="match status" value="2"/>
</dbReference>
<keyword evidence="8" id="KW-1185">Reference proteome</keyword>
<name>A0A090L0V4_STRRB</name>
<dbReference type="PANTHER" id="PTHR10887">
    <property type="entry name" value="DNA2/NAM7 HELICASE FAMILY"/>
    <property type="match status" value="1"/>
</dbReference>
<evidence type="ECO:0000256" key="3">
    <source>
        <dbReference type="ARBA" id="ARBA00022806"/>
    </source>
</evidence>
<feature type="domain" description="DNA2/NAM7 helicase helicase" evidence="5">
    <location>
        <begin position="342"/>
        <end position="410"/>
    </location>
</feature>
<dbReference type="GO" id="GO:0004386">
    <property type="term" value="F:helicase activity"/>
    <property type="evidence" value="ECO:0007669"/>
    <property type="project" value="UniProtKB-KW"/>
</dbReference>
<dbReference type="GO" id="GO:0006369">
    <property type="term" value="P:termination of RNA polymerase II transcription"/>
    <property type="evidence" value="ECO:0007669"/>
    <property type="project" value="TreeGrafter"/>
</dbReference>
<feature type="domain" description="DNA2/NAM7 helicase-like C-terminal" evidence="6">
    <location>
        <begin position="426"/>
        <end position="614"/>
    </location>
</feature>
<evidence type="ECO:0000313" key="8">
    <source>
        <dbReference type="Proteomes" id="UP000035682"/>
    </source>
</evidence>
<dbReference type="FunFam" id="3.40.50.300:FF:000326">
    <property type="entry name" value="P-loop containing nucleoside triphosphate hydrolase"/>
    <property type="match status" value="1"/>
</dbReference>
<dbReference type="RefSeq" id="XP_024502622.1">
    <property type="nucleotide sequence ID" value="XM_024648667.1"/>
</dbReference>
<keyword evidence="7" id="KW-0238">DNA-binding</keyword>
<accession>A0A090L0V4</accession>
<dbReference type="InterPro" id="IPR041679">
    <property type="entry name" value="DNA2/NAM7-like_C"/>
</dbReference>
<dbReference type="InterPro" id="IPR045055">
    <property type="entry name" value="DNA2/NAM7-like"/>
</dbReference>
<feature type="domain" description="DNA2/NAM7 helicase helicase" evidence="5">
    <location>
        <begin position="215"/>
        <end position="277"/>
    </location>
</feature>
<dbReference type="WormBase" id="SRAE_1000168200">
    <property type="protein sequence ID" value="SRP11214"/>
    <property type="gene ID" value="WBGene00258290"/>
</dbReference>
<dbReference type="InterPro" id="IPR027417">
    <property type="entry name" value="P-loop_NTPase"/>
</dbReference>
<dbReference type="GO" id="GO:0016604">
    <property type="term" value="C:nuclear body"/>
    <property type="evidence" value="ECO:0007669"/>
    <property type="project" value="TreeGrafter"/>
</dbReference>
<evidence type="ECO:0000313" key="9">
    <source>
        <dbReference type="WBParaSite" id="SRAE_1000168200.1"/>
    </source>
</evidence>
<keyword evidence="3" id="KW-0347">Helicase</keyword>
<evidence type="ECO:0000256" key="1">
    <source>
        <dbReference type="ARBA" id="ARBA00022741"/>
    </source>
</evidence>
<evidence type="ECO:0000256" key="2">
    <source>
        <dbReference type="ARBA" id="ARBA00022801"/>
    </source>
</evidence>
<dbReference type="GO" id="GO:0001147">
    <property type="term" value="F:transcription termination site sequence-specific DNA binding"/>
    <property type="evidence" value="ECO:0007669"/>
    <property type="project" value="TreeGrafter"/>
</dbReference>
<gene>
    <name evidence="7 9 10" type="ORF">SRAE_1000168200</name>
</gene>
<keyword evidence="4" id="KW-0067">ATP-binding</keyword>
<keyword evidence="1" id="KW-0547">Nucleotide-binding</keyword>
<evidence type="ECO:0000259" key="5">
    <source>
        <dbReference type="Pfam" id="PF13086"/>
    </source>
</evidence>
<dbReference type="InterPro" id="IPR047187">
    <property type="entry name" value="SF1_C_Upf1"/>
</dbReference>
<keyword evidence="2" id="KW-0378">Hydrolase</keyword>
<sequence length="648" mass="74114">MRFLINNFVKYLNFRSSTYIIRTFASSKQSKKKDTSIPSLLKERIESYKKILTTEIDLIEKGLKSNTNGNTKEKNTVFNDIRIKKISFHPVHGKTLEIRDYKLVGLTTKNLKFGIPFDLEIDKQSFETIVLEYDSTLGKIILKILDRALTWTSSIEQKLCSLKLSSKSNFKNILTFISKPNFFTAPGWNTMKIIYKGSAAPTTYSDININLIHGLNETQQKAVKASLNSKRNILCINGPPGTGKTKVIAEIIKQLKAKKKKILVVTPRIDVIVNIMKHFNKEDIKNSCVFGDETNSIDEKMKGQVKFDDLDLLSNLISESVNTPYSSFIPNYIDLANYLNSSIRIEIVKESQIIYTTVGRNLWKYLQSAKFVPDVVILEEASQILECAAWQFLLAGKRSIVVGDFNQLTSNFSSIPESEVQSKCPSILEYLWNNVSSSCKILLNTQYRTNEKIMKWSSKIFYDNAMIAHDNNKNILLSDISNIKKNSGYNSPLLIFDLKDFKNSFERQNNSSYFNMNEVLVCVKYVKFLLRNNIKENDIGIITPYSAQQKEIKKNFNNIKVSTVDGFQGQEKEVIVFCFVRNNKYRQIGFLNNEKRMNVALTRAKRQFVFIGNTDMLNGVKSFIELQKIFSDAGKSIDAKKFLSDSNI</sequence>
<dbReference type="CTD" id="36375785"/>
<reference evidence="7 8" key="1">
    <citation type="submission" date="2014-09" db="EMBL/GenBank/DDBJ databases">
        <authorList>
            <person name="Martin A.A."/>
        </authorList>
    </citation>
    <scope>NUCLEOTIDE SEQUENCE</scope>
    <source>
        <strain evidence="8">ED321</strain>
        <strain evidence="7">ED321 Heterogonic</strain>
    </source>
</reference>
<evidence type="ECO:0000259" key="6">
    <source>
        <dbReference type="Pfam" id="PF13087"/>
    </source>
</evidence>
<dbReference type="OrthoDB" id="5805783at2759"/>
<dbReference type="Pfam" id="PF13087">
    <property type="entry name" value="AAA_12"/>
    <property type="match status" value="1"/>
</dbReference>
<dbReference type="InterPro" id="IPR041677">
    <property type="entry name" value="DNA2/NAM7_AAA_11"/>
</dbReference>